<evidence type="ECO:0000256" key="4">
    <source>
        <dbReference type="ARBA" id="ARBA00023136"/>
    </source>
</evidence>
<accession>A0A3N2AQX9</accession>
<dbReference type="AlphaFoldDB" id="A0A3N2AQX9"/>
<evidence type="ECO:0000259" key="6">
    <source>
        <dbReference type="Pfam" id="PF04138"/>
    </source>
</evidence>
<evidence type="ECO:0000256" key="1">
    <source>
        <dbReference type="ARBA" id="ARBA00004141"/>
    </source>
</evidence>
<keyword evidence="8" id="KW-1185">Reference proteome</keyword>
<feature type="transmembrane region" description="Helical" evidence="5">
    <location>
        <begin position="41"/>
        <end position="60"/>
    </location>
</feature>
<gene>
    <name evidence="7" type="ORF">EDD26_0772</name>
</gene>
<evidence type="ECO:0000256" key="3">
    <source>
        <dbReference type="ARBA" id="ARBA00022989"/>
    </source>
</evidence>
<feature type="transmembrane region" description="Helical" evidence="5">
    <location>
        <begin position="99"/>
        <end position="121"/>
    </location>
</feature>
<dbReference type="RefSeq" id="WP_123696500.1">
    <property type="nucleotide sequence ID" value="NZ_RKHJ01000001.1"/>
</dbReference>
<evidence type="ECO:0000313" key="8">
    <source>
        <dbReference type="Proteomes" id="UP000275456"/>
    </source>
</evidence>
<feature type="domain" description="GtrA/DPMS transmembrane" evidence="6">
    <location>
        <begin position="11"/>
        <end position="120"/>
    </location>
</feature>
<dbReference type="InterPro" id="IPR007267">
    <property type="entry name" value="GtrA_DPMS_TM"/>
</dbReference>
<keyword evidence="3 5" id="KW-1133">Transmembrane helix</keyword>
<dbReference type="Pfam" id="PF04138">
    <property type="entry name" value="GtrA_DPMS_TM"/>
    <property type="match status" value="1"/>
</dbReference>
<dbReference type="Proteomes" id="UP000275456">
    <property type="component" value="Unassembled WGS sequence"/>
</dbReference>
<dbReference type="GO" id="GO:0000271">
    <property type="term" value="P:polysaccharide biosynthetic process"/>
    <property type="evidence" value="ECO:0007669"/>
    <property type="project" value="InterPro"/>
</dbReference>
<feature type="transmembrane region" description="Helical" evidence="5">
    <location>
        <begin position="69"/>
        <end position="87"/>
    </location>
</feature>
<evidence type="ECO:0000256" key="2">
    <source>
        <dbReference type="ARBA" id="ARBA00022692"/>
    </source>
</evidence>
<feature type="transmembrane region" description="Helical" evidence="5">
    <location>
        <begin position="12"/>
        <end position="35"/>
    </location>
</feature>
<sequence>MSRELGRQAVRFLLVGGLNVAVSYGIFILLGLVVAPWIAYTAGYLAGLALVTAMTPRFVFGTGASWRRMGAFVAVYVVVYMVGRLIVALTDPVGLVELLLTSGILLAVTVPLSFLAGRLLFLRPRHRLGKVDS</sequence>
<proteinExistence type="predicted"/>
<dbReference type="EMBL" id="RKHJ01000001">
    <property type="protein sequence ID" value="ROR65406.1"/>
    <property type="molecule type" value="Genomic_DNA"/>
</dbReference>
<organism evidence="7 8">
    <name type="scientific">Agrococcus jenensis</name>
    <dbReference type="NCBI Taxonomy" id="46353"/>
    <lineage>
        <taxon>Bacteria</taxon>
        <taxon>Bacillati</taxon>
        <taxon>Actinomycetota</taxon>
        <taxon>Actinomycetes</taxon>
        <taxon>Micrococcales</taxon>
        <taxon>Microbacteriaceae</taxon>
        <taxon>Agrococcus</taxon>
    </lineage>
</organism>
<evidence type="ECO:0000313" key="7">
    <source>
        <dbReference type="EMBL" id="ROR65406.1"/>
    </source>
</evidence>
<name>A0A3N2AQX9_9MICO</name>
<comment type="subcellular location">
    <subcellularLocation>
        <location evidence="1">Membrane</location>
        <topology evidence="1">Multi-pass membrane protein</topology>
    </subcellularLocation>
</comment>
<reference evidence="7 8" key="1">
    <citation type="submission" date="2018-11" db="EMBL/GenBank/DDBJ databases">
        <title>Sequencing the genomes of 1000 actinobacteria strains.</title>
        <authorList>
            <person name="Klenk H.-P."/>
        </authorList>
    </citation>
    <scope>NUCLEOTIDE SEQUENCE [LARGE SCALE GENOMIC DNA]</scope>
    <source>
        <strain evidence="7 8">DSM 9580</strain>
    </source>
</reference>
<comment type="caution">
    <text evidence="7">The sequence shown here is derived from an EMBL/GenBank/DDBJ whole genome shotgun (WGS) entry which is preliminary data.</text>
</comment>
<dbReference type="GO" id="GO:0016020">
    <property type="term" value="C:membrane"/>
    <property type="evidence" value="ECO:0007669"/>
    <property type="project" value="UniProtKB-SubCell"/>
</dbReference>
<dbReference type="OrthoDB" id="5118622at2"/>
<evidence type="ECO:0000256" key="5">
    <source>
        <dbReference type="SAM" id="Phobius"/>
    </source>
</evidence>
<protein>
    <submittedName>
        <fullName evidence="7">GtrA-like protein</fullName>
    </submittedName>
</protein>
<keyword evidence="2 5" id="KW-0812">Transmembrane</keyword>
<keyword evidence="4 5" id="KW-0472">Membrane</keyword>